<evidence type="ECO:0000313" key="3">
    <source>
        <dbReference type="EMBL" id="PTM38328.1"/>
    </source>
</evidence>
<proteinExistence type="predicted"/>
<gene>
    <name evidence="3" type="ORF">C8P69_1542</name>
</gene>
<keyword evidence="4" id="KW-1185">Reference proteome</keyword>
<evidence type="ECO:0000313" key="4">
    <source>
        <dbReference type="Proteomes" id="UP000241808"/>
    </source>
</evidence>
<feature type="region of interest" description="Disordered" evidence="1">
    <location>
        <begin position="311"/>
        <end position="340"/>
    </location>
</feature>
<dbReference type="AlphaFoldDB" id="A0A2T4Y6L4"/>
<evidence type="ECO:0000259" key="2">
    <source>
        <dbReference type="Pfam" id="PF13401"/>
    </source>
</evidence>
<dbReference type="Proteomes" id="UP000241808">
    <property type="component" value="Unassembled WGS sequence"/>
</dbReference>
<dbReference type="EMBL" id="PZZL01000054">
    <property type="protein sequence ID" value="PTM38328.1"/>
    <property type="molecule type" value="Genomic_DNA"/>
</dbReference>
<dbReference type="RefSeq" id="WP_108179808.1">
    <property type="nucleotide sequence ID" value="NZ_PZZL01000054.1"/>
</dbReference>
<reference evidence="3 4" key="1">
    <citation type="submission" date="2018-04" db="EMBL/GenBank/DDBJ databases">
        <title>Genomic Encyclopedia of Archaeal and Bacterial Type Strains, Phase II (KMG-II): from individual species to whole genera.</title>
        <authorList>
            <person name="Goeker M."/>
        </authorList>
    </citation>
    <scope>NUCLEOTIDE SEQUENCE [LARGE SCALE GENOMIC DNA]</scope>
    <source>
        <strain evidence="3 4">DSM 25521</strain>
    </source>
</reference>
<name>A0A2T4Y6L4_9HYPH</name>
<dbReference type="Pfam" id="PF13401">
    <property type="entry name" value="AAA_22"/>
    <property type="match status" value="1"/>
</dbReference>
<feature type="domain" description="ORC1/DEAH AAA+ ATPase" evidence="2">
    <location>
        <begin position="38"/>
        <end position="161"/>
    </location>
</feature>
<dbReference type="GO" id="GO:0016887">
    <property type="term" value="F:ATP hydrolysis activity"/>
    <property type="evidence" value="ECO:0007669"/>
    <property type="project" value="InterPro"/>
</dbReference>
<sequence length="340" mass="36337">MTSSSMLARIREVLVCNPEETPDTAEVAKLVGATASLGGLGLVIGPALSGKSVALQKALRDTSTSAVTVEPTSFADGRHFGELLCRVSALPPSTARVPIVHGSLIADALGRNGVRLIIVENADRLVTHGCASVNAIHTLTNVVLEMRKRHESLGVVVVGRASSAIFANSLAHDLGEPAQRHRMGPHERPLAFILNQVKILISLQILKLNALDSAAPVYDPTIVNHTRQMTLATGGRVGMIARLFIMAWQNAASARQTPVSLDHFAQAWESVSHDPEWCTRAYGNPFEANSIKDDALIDVLRASLDIAVAPDSPSITPARGGEPEHLKARTPPNRRMKAAR</sequence>
<organism evidence="3 4">
    <name type="scientific">Phreatobacter oligotrophus</name>
    <dbReference type="NCBI Taxonomy" id="1122261"/>
    <lineage>
        <taxon>Bacteria</taxon>
        <taxon>Pseudomonadati</taxon>
        <taxon>Pseudomonadota</taxon>
        <taxon>Alphaproteobacteria</taxon>
        <taxon>Hyphomicrobiales</taxon>
        <taxon>Phreatobacteraceae</taxon>
        <taxon>Phreatobacter</taxon>
    </lineage>
</organism>
<protein>
    <submittedName>
        <fullName evidence="3">DNA transposition AAA+ family ATPase</fullName>
    </submittedName>
</protein>
<comment type="caution">
    <text evidence="3">The sequence shown here is derived from an EMBL/GenBank/DDBJ whole genome shotgun (WGS) entry which is preliminary data.</text>
</comment>
<dbReference type="InterPro" id="IPR049945">
    <property type="entry name" value="AAA_22"/>
</dbReference>
<evidence type="ECO:0000256" key="1">
    <source>
        <dbReference type="SAM" id="MobiDB-lite"/>
    </source>
</evidence>
<accession>A0A2T4Y6L4</accession>